<organism evidence="3">
    <name type="scientific">Aureococcus anophagefferens</name>
    <name type="common">Harmful bloom alga</name>
    <dbReference type="NCBI Taxonomy" id="44056"/>
    <lineage>
        <taxon>Eukaryota</taxon>
        <taxon>Sar</taxon>
        <taxon>Stramenopiles</taxon>
        <taxon>Ochrophyta</taxon>
        <taxon>Pelagophyceae</taxon>
        <taxon>Pelagomonadales</taxon>
        <taxon>Pelagomonadaceae</taxon>
        <taxon>Aureococcus</taxon>
    </lineage>
</organism>
<reference evidence="2 3" key="1">
    <citation type="journal article" date="2011" name="Proc. Natl. Acad. Sci. U.S.A.">
        <title>Niche of harmful alga Aureococcus anophagefferens revealed through ecogenomics.</title>
        <authorList>
            <person name="Gobler C.J."/>
            <person name="Berry D.L."/>
            <person name="Dyhrman S.T."/>
            <person name="Wilhelm S.W."/>
            <person name="Salamov A."/>
            <person name="Lobanov A.V."/>
            <person name="Zhang Y."/>
            <person name="Collier J.L."/>
            <person name="Wurch L.L."/>
            <person name="Kustka A.B."/>
            <person name="Dill B.D."/>
            <person name="Shah M."/>
            <person name="VerBerkmoes N.C."/>
            <person name="Kuo A."/>
            <person name="Terry A."/>
            <person name="Pangilinan J."/>
            <person name="Lindquist E.A."/>
            <person name="Lucas S."/>
            <person name="Paulsen I.T."/>
            <person name="Hattenrath-Lehmann T.K."/>
            <person name="Talmage S.C."/>
            <person name="Walker E.A."/>
            <person name="Koch F."/>
            <person name="Burson A.M."/>
            <person name="Marcoval M.A."/>
            <person name="Tang Y.Z."/>
            <person name="Lecleir G.R."/>
            <person name="Coyne K.J."/>
            <person name="Berg G.M."/>
            <person name="Bertrand E.M."/>
            <person name="Saito M.A."/>
            <person name="Gladyshev V.N."/>
            <person name="Grigoriev I.V."/>
        </authorList>
    </citation>
    <scope>NUCLEOTIDE SEQUENCE [LARGE SCALE GENOMIC DNA]</scope>
    <source>
        <strain evidence="3">CCMP 1984</strain>
    </source>
</reference>
<feature type="region of interest" description="Disordered" evidence="1">
    <location>
        <begin position="223"/>
        <end position="336"/>
    </location>
</feature>
<feature type="compositionally biased region" description="Basic residues" evidence="1">
    <location>
        <begin position="252"/>
        <end position="267"/>
    </location>
</feature>
<evidence type="ECO:0000313" key="2">
    <source>
        <dbReference type="EMBL" id="EGB10270.1"/>
    </source>
</evidence>
<dbReference type="InParanoid" id="F0Y3C6"/>
<feature type="non-terminal residue" evidence="2">
    <location>
        <position position="336"/>
    </location>
</feature>
<dbReference type="Proteomes" id="UP000002729">
    <property type="component" value="Unassembled WGS sequence"/>
</dbReference>
<dbReference type="RefSeq" id="XP_009035082.1">
    <property type="nucleotide sequence ID" value="XM_009036834.1"/>
</dbReference>
<feature type="compositionally biased region" description="Basic and acidic residues" evidence="1">
    <location>
        <begin position="284"/>
        <end position="301"/>
    </location>
</feature>
<keyword evidence="3" id="KW-1185">Reference proteome</keyword>
<feature type="compositionally biased region" description="Basic residues" evidence="1">
    <location>
        <begin position="302"/>
        <end position="314"/>
    </location>
</feature>
<dbReference type="AlphaFoldDB" id="F0Y3C6"/>
<sequence>FLPLCARLSHGSAVPRVLPHDGPERARAVRRVPELRAALRHPRRRRRARRRHQARRRPRARARRRARRLRGLVQPQRAAPHLRRVGAARGHGAGERRPAAGPVALLRDPRLGQRRRRRPLRAAPPEGLPGRRGLQEGRLGHDALPLAPEDVDPRGPGARPLEIRRTARVVHGALQLAGQEKSDSSSLQRERLAAGGDARDVGQVGPRLRRRRPAALRAAAAAAAAGGGAAAGARRRGAAAGRRRPAAPGARRGGHLGRVRARAGGRRGAREPVLRHGVAAGVAVEDRLRGRRQEQPRERALRRPRRARRRRRLPVPRAVGTLPAPPPRPPNLRVYN</sequence>
<proteinExistence type="predicted"/>
<accession>F0Y3C6</accession>
<feature type="compositionally biased region" description="Basic residues" evidence="1">
    <location>
        <begin position="38"/>
        <end position="70"/>
    </location>
</feature>
<gene>
    <name evidence="2" type="ORF">AURANDRAFT_71241</name>
</gene>
<protein>
    <submittedName>
        <fullName evidence="2">Expressed protein</fullName>
    </submittedName>
</protein>
<dbReference type="OMA" id="HWRRRER"/>
<feature type="non-terminal residue" evidence="2">
    <location>
        <position position="1"/>
    </location>
</feature>
<feature type="compositionally biased region" description="Basic residues" evidence="1">
    <location>
        <begin position="233"/>
        <end position="245"/>
    </location>
</feature>
<dbReference type="GeneID" id="20228125"/>
<feature type="region of interest" description="Disordered" evidence="1">
    <location>
        <begin position="175"/>
        <end position="208"/>
    </location>
</feature>
<feature type="compositionally biased region" description="Basic and acidic residues" evidence="1">
    <location>
        <begin position="180"/>
        <end position="200"/>
    </location>
</feature>
<evidence type="ECO:0000256" key="1">
    <source>
        <dbReference type="SAM" id="MobiDB-lite"/>
    </source>
</evidence>
<dbReference type="KEGG" id="aaf:AURANDRAFT_71241"/>
<feature type="region of interest" description="Disordered" evidence="1">
    <location>
        <begin position="36"/>
        <end position="138"/>
    </location>
</feature>
<name>F0Y3C6_AURAN</name>
<dbReference type="EMBL" id="GL833124">
    <property type="protein sequence ID" value="EGB10270.1"/>
    <property type="molecule type" value="Genomic_DNA"/>
</dbReference>
<evidence type="ECO:0000313" key="3">
    <source>
        <dbReference type="Proteomes" id="UP000002729"/>
    </source>
</evidence>